<dbReference type="HOGENOM" id="CLU_079350_1_0_10"/>
<dbReference type="KEGG" id="fli:Fleli_0622"/>
<evidence type="ECO:0000313" key="2">
    <source>
        <dbReference type="Proteomes" id="UP000006054"/>
    </source>
</evidence>
<gene>
    <name evidence="1" type="ordered locus">Fleli_0622</name>
</gene>
<accession>I4AGK1</accession>
<evidence type="ECO:0000313" key="1">
    <source>
        <dbReference type="EMBL" id="AFM03086.1"/>
    </source>
</evidence>
<dbReference type="InterPro" id="IPR014985">
    <property type="entry name" value="WbqC"/>
</dbReference>
<reference evidence="2" key="1">
    <citation type="submission" date="2012-06" db="EMBL/GenBank/DDBJ databases">
        <title>The complete genome of Flexibacter litoralis DSM 6794.</title>
        <authorList>
            <person name="Lucas S."/>
            <person name="Copeland A."/>
            <person name="Lapidus A."/>
            <person name="Glavina del Rio T."/>
            <person name="Dalin E."/>
            <person name="Tice H."/>
            <person name="Bruce D."/>
            <person name="Goodwin L."/>
            <person name="Pitluck S."/>
            <person name="Peters L."/>
            <person name="Ovchinnikova G."/>
            <person name="Lu M."/>
            <person name="Kyrpides N."/>
            <person name="Mavromatis K."/>
            <person name="Ivanova N."/>
            <person name="Brettin T."/>
            <person name="Detter J.C."/>
            <person name="Han C."/>
            <person name="Larimer F."/>
            <person name="Land M."/>
            <person name="Hauser L."/>
            <person name="Markowitz V."/>
            <person name="Cheng J.-F."/>
            <person name="Hugenholtz P."/>
            <person name="Woyke T."/>
            <person name="Wu D."/>
            <person name="Spring S."/>
            <person name="Lang E."/>
            <person name="Kopitz M."/>
            <person name="Brambilla E."/>
            <person name="Klenk H.-P."/>
            <person name="Eisen J.A."/>
        </authorList>
    </citation>
    <scope>NUCLEOTIDE SEQUENCE [LARGE SCALE GENOMIC DNA]</scope>
    <source>
        <strain evidence="2">ATCC 23117 / DSM 6794 / NBRC 15988 / NCIMB 1366 / Sio-4</strain>
    </source>
</reference>
<name>I4AGK1_BERLS</name>
<keyword evidence="2" id="KW-1185">Reference proteome</keyword>
<dbReference type="AlphaFoldDB" id="I4AGK1"/>
<dbReference type="OrthoDB" id="1523452at2"/>
<dbReference type="EMBL" id="CP003345">
    <property type="protein sequence ID" value="AFM03086.1"/>
    <property type="molecule type" value="Genomic_DNA"/>
</dbReference>
<proteinExistence type="predicted"/>
<protein>
    <submittedName>
        <fullName evidence="1">WbqC-like protein</fullName>
    </submittedName>
</protein>
<dbReference type="PATRIC" id="fig|880071.3.peg.589"/>
<organism evidence="1 2">
    <name type="scientific">Bernardetia litoralis (strain ATCC 23117 / DSM 6794 / NBRC 15988 / NCIMB 1366 / Fx l1 / Sio-4)</name>
    <name type="common">Flexibacter litoralis</name>
    <dbReference type="NCBI Taxonomy" id="880071"/>
    <lineage>
        <taxon>Bacteria</taxon>
        <taxon>Pseudomonadati</taxon>
        <taxon>Bacteroidota</taxon>
        <taxon>Cytophagia</taxon>
        <taxon>Cytophagales</taxon>
        <taxon>Bernardetiaceae</taxon>
        <taxon>Bernardetia</taxon>
    </lineage>
</organism>
<dbReference type="RefSeq" id="WP_014796545.1">
    <property type="nucleotide sequence ID" value="NC_018018.1"/>
</dbReference>
<dbReference type="STRING" id="880071.Fleli_0622"/>
<dbReference type="eggNOG" id="COG0224">
    <property type="taxonomic scope" value="Bacteria"/>
</dbReference>
<dbReference type="Proteomes" id="UP000006054">
    <property type="component" value="Chromosome"/>
</dbReference>
<dbReference type="Pfam" id="PF08889">
    <property type="entry name" value="WbqC"/>
    <property type="match status" value="1"/>
</dbReference>
<sequence>MQKILIELHYLPCLDYFKTILEANKEGKEIILEANENFNKQSYRNRAYILGANGKLALTVPVQKGSQKTIITDVKIDYKTDWNRKHWQSIKSAYGKSPFFIHYADFLEPIYENPPALLWEFNYKLLTICQKLLRISIPSKKTDSFDKEVDSNILDKRNSITPKKPAIFAHKEYYQTFGNKFENMDATTTAFENNLSILDLLFNEGTNAMAIIKG</sequence>